<evidence type="ECO:0000313" key="8">
    <source>
        <dbReference type="EMBL" id="TDP31149.1"/>
    </source>
</evidence>
<evidence type="ECO:0000256" key="2">
    <source>
        <dbReference type="ARBA" id="ARBA00012438"/>
    </source>
</evidence>
<keyword evidence="4" id="KW-0808">Transferase</keyword>
<dbReference type="GO" id="GO:0004673">
    <property type="term" value="F:protein histidine kinase activity"/>
    <property type="evidence" value="ECO:0007669"/>
    <property type="project" value="UniProtKB-EC"/>
</dbReference>
<evidence type="ECO:0000259" key="7">
    <source>
        <dbReference type="SMART" id="SM00387"/>
    </source>
</evidence>
<evidence type="ECO:0000313" key="9">
    <source>
        <dbReference type="Proteomes" id="UP000295087"/>
    </source>
</evidence>
<dbReference type="InterPro" id="IPR050428">
    <property type="entry name" value="TCS_sensor_his_kinase"/>
</dbReference>
<dbReference type="PANTHER" id="PTHR45436">
    <property type="entry name" value="SENSOR HISTIDINE KINASE YKOH"/>
    <property type="match status" value="1"/>
</dbReference>
<keyword evidence="6" id="KW-1133">Transmembrane helix</keyword>
<protein>
    <recommendedName>
        <fullName evidence="2">histidine kinase</fullName>
        <ecNumber evidence="2">2.7.13.3</ecNumber>
    </recommendedName>
</protein>
<feature type="transmembrane region" description="Helical" evidence="6">
    <location>
        <begin position="19"/>
        <end position="39"/>
    </location>
</feature>
<proteinExistence type="predicted"/>
<keyword evidence="9" id="KW-1185">Reference proteome</keyword>
<dbReference type="InterPro" id="IPR036890">
    <property type="entry name" value="HATPase_C_sf"/>
</dbReference>
<name>A0A4R6P5B9_NOCIG</name>
<dbReference type="Proteomes" id="UP000295087">
    <property type="component" value="Unassembled WGS sequence"/>
</dbReference>
<accession>A0A4R6P5B9</accession>
<evidence type="ECO:0000256" key="1">
    <source>
        <dbReference type="ARBA" id="ARBA00000085"/>
    </source>
</evidence>
<dbReference type="Pfam" id="PF08376">
    <property type="entry name" value="NIT"/>
    <property type="match status" value="1"/>
</dbReference>
<evidence type="ECO:0000256" key="4">
    <source>
        <dbReference type="ARBA" id="ARBA00022679"/>
    </source>
</evidence>
<organism evidence="8 9">
    <name type="scientific">Nocardia ignorata</name>
    <dbReference type="NCBI Taxonomy" id="145285"/>
    <lineage>
        <taxon>Bacteria</taxon>
        <taxon>Bacillati</taxon>
        <taxon>Actinomycetota</taxon>
        <taxon>Actinomycetes</taxon>
        <taxon>Mycobacteriales</taxon>
        <taxon>Nocardiaceae</taxon>
        <taxon>Nocardia</taxon>
    </lineage>
</organism>
<dbReference type="GO" id="GO:0005886">
    <property type="term" value="C:plasma membrane"/>
    <property type="evidence" value="ECO:0007669"/>
    <property type="project" value="TreeGrafter"/>
</dbReference>
<dbReference type="AlphaFoldDB" id="A0A4R6P5B9"/>
<dbReference type="InterPro" id="IPR003594">
    <property type="entry name" value="HATPase_dom"/>
</dbReference>
<reference evidence="8 9" key="1">
    <citation type="submission" date="2019-03" db="EMBL/GenBank/DDBJ databases">
        <title>Genomic Encyclopedia of Type Strains, Phase IV (KMG-IV): sequencing the most valuable type-strain genomes for metagenomic binning, comparative biology and taxonomic classification.</title>
        <authorList>
            <person name="Goeker M."/>
        </authorList>
    </citation>
    <scope>NUCLEOTIDE SEQUENCE [LARGE SCALE GENOMIC DNA]</scope>
    <source>
        <strain evidence="8 9">DSM 44496</strain>
    </source>
</reference>
<feature type="transmembrane region" description="Helical" evidence="6">
    <location>
        <begin position="316"/>
        <end position="338"/>
    </location>
</feature>
<dbReference type="SMART" id="SM00387">
    <property type="entry name" value="HATPase_c"/>
    <property type="match status" value="1"/>
</dbReference>
<dbReference type="Pfam" id="PF02518">
    <property type="entry name" value="HATPase_c"/>
    <property type="match status" value="1"/>
</dbReference>
<dbReference type="EMBL" id="SNXK01000009">
    <property type="protein sequence ID" value="TDP31149.1"/>
    <property type="molecule type" value="Genomic_DNA"/>
</dbReference>
<keyword evidence="5 8" id="KW-0418">Kinase</keyword>
<dbReference type="GO" id="GO:0000160">
    <property type="term" value="P:phosphorelay signal transduction system"/>
    <property type="evidence" value="ECO:0007669"/>
    <property type="project" value="TreeGrafter"/>
</dbReference>
<dbReference type="EC" id="2.7.13.3" evidence="2"/>
<dbReference type="InterPro" id="IPR013587">
    <property type="entry name" value="Nitrate/nitrite_sensing"/>
</dbReference>
<keyword evidence="6" id="KW-0812">Transmembrane</keyword>
<comment type="caution">
    <text evidence="8">The sequence shown here is derived from an EMBL/GenBank/DDBJ whole genome shotgun (WGS) entry which is preliminary data.</text>
</comment>
<evidence type="ECO:0000256" key="3">
    <source>
        <dbReference type="ARBA" id="ARBA00022553"/>
    </source>
</evidence>
<dbReference type="PANTHER" id="PTHR45436:SF5">
    <property type="entry name" value="SENSOR HISTIDINE KINASE TRCS"/>
    <property type="match status" value="1"/>
</dbReference>
<keyword evidence="6" id="KW-0472">Membrane</keyword>
<feature type="domain" description="Histidine kinase/HSP90-like ATPase" evidence="7">
    <location>
        <begin position="517"/>
        <end position="630"/>
    </location>
</feature>
<keyword evidence="3" id="KW-0597">Phosphoprotein</keyword>
<evidence type="ECO:0000256" key="6">
    <source>
        <dbReference type="SAM" id="Phobius"/>
    </source>
</evidence>
<dbReference type="SUPFAM" id="SSF55874">
    <property type="entry name" value="ATPase domain of HSP90 chaperone/DNA topoisomerase II/histidine kinase"/>
    <property type="match status" value="1"/>
</dbReference>
<dbReference type="RefSeq" id="WP_067494129.1">
    <property type="nucleotide sequence ID" value="NZ_SNXK01000009.1"/>
</dbReference>
<dbReference type="Gene3D" id="3.30.565.10">
    <property type="entry name" value="Histidine kinase-like ATPase, C-terminal domain"/>
    <property type="match status" value="1"/>
</dbReference>
<sequence length="646" mass="69590">MNYHSAVGFPARLGVRTRILAIALIPSLTLLGLGMFTAGDLVRDSAQVRQWIDDLEQIRPAAAELGAAAQVERVLSLRKLTTGEIVPELVSARARVDRGFEALVRADARRHEPSPYIPAAHAKFQATITKVRAGIDGRVLGPVEVYQYFNGPFTLFHTGFRRAQQVAPDPLFATRISEAVRLLAATEAMSRGNAIGVALWGSDGRAFPLEEFTTQVGFYKAEITNLIAEFGEPRNQLLAGIVASDAWQQISTMEAALAERLASHEWTRTPELPLSLQQWQDAAAEVNTKLVATYSEHLDRARGSAIEAAQRTERSAWVAGAVVLVGSVVAMLIAVVLADRIIRGLRRLRDATLEVADAELPKAIRRAKAGERAEIAPILDFGSDEIGEVATAFEQAATVAVGAAVEEARTREGVRSVFVNIAHRSQVVVHRQLEILDEAESKQQDPALLEVYFQLDHLATRARRNAENLLILGGSRPGRRWSTPVPLLDVLRSAVGETKEYVRVRVGGVPEARLYGAAVADLIHLIAELVDNATAFSPPATMVDVSAGVVGKGLAVEVADQGIGLTVAEFERYNSLLAAAPDFGFAALSRDSRMGLFVVAQLASTHAVSVRLAESPYGGVRAVVVIPGTLVDGHEAALAGERKVSR</sequence>
<gene>
    <name evidence="8" type="ORF">DFR75_109118</name>
</gene>
<comment type="catalytic activity">
    <reaction evidence="1">
        <text>ATP + protein L-histidine = ADP + protein N-phospho-L-histidine.</text>
        <dbReference type="EC" id="2.7.13.3"/>
    </reaction>
</comment>
<evidence type="ECO:0000256" key="5">
    <source>
        <dbReference type="ARBA" id="ARBA00022777"/>
    </source>
</evidence>
<dbReference type="Gene3D" id="6.10.340.10">
    <property type="match status" value="1"/>
</dbReference>